<dbReference type="Proteomes" id="UP000007360">
    <property type="component" value="Unassembled WGS sequence"/>
</dbReference>
<feature type="transmembrane region" description="Helical" evidence="1">
    <location>
        <begin position="131"/>
        <end position="149"/>
    </location>
</feature>
<feature type="transmembrane region" description="Helical" evidence="1">
    <location>
        <begin position="106"/>
        <end position="124"/>
    </location>
</feature>
<reference evidence="2 3" key="1">
    <citation type="journal article" date="2012" name="J. Bacteriol.">
        <title>Draft genome sequence of Methanobacterium formicicum DSM 3637, an archaebacterium isolated from the methane producer amoeba Pelomyxa palustris.</title>
        <authorList>
            <person name="Gutierrez G."/>
        </authorList>
    </citation>
    <scope>NUCLEOTIDE SEQUENCE [LARGE SCALE GENOMIC DNA]</scope>
    <source>
        <strain evidence="3">DSM 3637 / PP1</strain>
    </source>
</reference>
<keyword evidence="1" id="KW-0812">Transmembrane</keyword>
<dbReference type="RefSeq" id="WP_004030708.1">
    <property type="nucleotide sequence ID" value="NZ_AMPO01000005.1"/>
</dbReference>
<keyword evidence="1" id="KW-0472">Membrane</keyword>
<dbReference type="PATRIC" id="fig|1204725.3.peg.1421"/>
<evidence type="ECO:0000256" key="1">
    <source>
        <dbReference type="SAM" id="Phobius"/>
    </source>
</evidence>
<evidence type="ECO:0000313" key="3">
    <source>
        <dbReference type="Proteomes" id="UP000007360"/>
    </source>
</evidence>
<dbReference type="AlphaFoldDB" id="K2RC03"/>
<feature type="transmembrane region" description="Helical" evidence="1">
    <location>
        <begin position="67"/>
        <end position="86"/>
    </location>
</feature>
<accession>K2RC03</accession>
<dbReference type="EMBL" id="AMPO01000005">
    <property type="protein sequence ID" value="EKF85824.1"/>
    <property type="molecule type" value="Genomic_DNA"/>
</dbReference>
<sequence length="212" mass="23500">MSKTLDIIMAGIISGIVAFTTSQLGVTGTIIGAVIGSMLYQFMSHFFKEPLENVNTLKTPKRVESQIVYAFPLIIILAIEIIYLLSSFYLGPREIFQSMQTATDWNLFRTIGVGLIIMGVYPLLEPDRIPPIYGLAVLGVGVVKLMAGFVDYNSPIVALYSPIFQHFNVLISIVLIAVLLYVIVSIIQDSVTIIRKEDQSKISKGELREIEL</sequence>
<comment type="caution">
    <text evidence="2">The sequence shown here is derived from an EMBL/GenBank/DDBJ whole genome shotgun (WGS) entry which is preliminary data.</text>
</comment>
<protein>
    <submittedName>
        <fullName evidence="2">Uncharacterized protein</fullName>
    </submittedName>
</protein>
<dbReference type="OrthoDB" id="76535at2157"/>
<keyword evidence="1" id="KW-1133">Transmembrane helix</keyword>
<evidence type="ECO:0000313" key="2">
    <source>
        <dbReference type="EMBL" id="EKF85824.1"/>
    </source>
</evidence>
<keyword evidence="3" id="KW-1185">Reference proteome</keyword>
<name>K2RC03_METFP</name>
<feature type="transmembrane region" description="Helical" evidence="1">
    <location>
        <begin position="169"/>
        <end position="187"/>
    </location>
</feature>
<proteinExistence type="predicted"/>
<organism evidence="2 3">
    <name type="scientific">Methanobacterium formicicum (strain DSM 3637 / PP1)</name>
    <dbReference type="NCBI Taxonomy" id="1204725"/>
    <lineage>
        <taxon>Archaea</taxon>
        <taxon>Methanobacteriati</taxon>
        <taxon>Methanobacteriota</taxon>
        <taxon>Methanomada group</taxon>
        <taxon>Methanobacteria</taxon>
        <taxon>Methanobacteriales</taxon>
        <taxon>Methanobacteriaceae</taxon>
        <taxon>Methanobacterium</taxon>
    </lineage>
</organism>
<gene>
    <name evidence="2" type="ORF">A994_07080</name>
</gene>